<keyword evidence="1" id="KW-0472">Membrane</keyword>
<evidence type="ECO:0000313" key="3">
    <source>
        <dbReference type="Proteomes" id="UP000526003"/>
    </source>
</evidence>
<protein>
    <submittedName>
        <fullName evidence="2">DUF3325 domain-containing protein</fullName>
    </submittedName>
</protein>
<keyword evidence="1" id="KW-0812">Transmembrane</keyword>
<proteinExistence type="predicted"/>
<keyword evidence="3" id="KW-1185">Reference proteome</keyword>
<gene>
    <name evidence="2" type="ORF">H7995_15525</name>
</gene>
<organism evidence="2 3">
    <name type="scientific">Pseudomonas kielensis</name>
    <dbReference type="NCBI Taxonomy" id="2762577"/>
    <lineage>
        <taxon>Bacteria</taxon>
        <taxon>Pseudomonadati</taxon>
        <taxon>Pseudomonadota</taxon>
        <taxon>Gammaproteobacteria</taxon>
        <taxon>Pseudomonadales</taxon>
        <taxon>Pseudomonadaceae</taxon>
        <taxon>Pseudomonas</taxon>
    </lineage>
</organism>
<name>A0A7X1KYC1_9PSED</name>
<reference evidence="2 3" key="1">
    <citation type="submission" date="2020-08" db="EMBL/GenBank/DDBJ databases">
        <title>Pseudomonas sp. nov.</title>
        <authorList>
            <person name="Gieschler S."/>
            <person name="Fiedler G."/>
            <person name="Brinks E."/>
            <person name="Boehnlein C."/>
            <person name="Franz C.M.A.P."/>
            <person name="Kabisch J."/>
        </authorList>
    </citation>
    <scope>NUCLEOTIDE SEQUENCE [LARGE SCALE GENOMIC DNA]</scope>
    <source>
        <strain evidence="2 3">MBT-1</strain>
    </source>
</reference>
<dbReference type="InterPro" id="IPR021762">
    <property type="entry name" value="DUF3325"/>
</dbReference>
<feature type="transmembrane region" description="Helical" evidence="1">
    <location>
        <begin position="64"/>
        <end position="82"/>
    </location>
</feature>
<dbReference type="Pfam" id="PF11804">
    <property type="entry name" value="DUF3325"/>
    <property type="match status" value="1"/>
</dbReference>
<dbReference type="AlphaFoldDB" id="A0A7X1KYC1"/>
<accession>A0A7X1KYC1</accession>
<dbReference type="RefSeq" id="WP_166588704.1">
    <property type="nucleotide sequence ID" value="NZ_CP130043.1"/>
</dbReference>
<comment type="caution">
    <text evidence="2">The sequence shown here is derived from an EMBL/GenBank/DDBJ whole genome shotgun (WGS) entry which is preliminary data.</text>
</comment>
<sequence length="108" mass="11726">MLLPVLLSYSGFTALCLSMDRHHRDLLARTPTARVRRLLQLCGWSLLGLSLAAAVLATGWSLGLVQWCAALMASALLLVWLLPYRPRLVMLMAALGLLFSPLVALALG</sequence>
<feature type="transmembrane region" description="Helical" evidence="1">
    <location>
        <begin position="38"/>
        <end position="57"/>
    </location>
</feature>
<evidence type="ECO:0000256" key="1">
    <source>
        <dbReference type="SAM" id="Phobius"/>
    </source>
</evidence>
<dbReference type="Proteomes" id="UP000526003">
    <property type="component" value="Unassembled WGS sequence"/>
</dbReference>
<evidence type="ECO:0000313" key="2">
    <source>
        <dbReference type="EMBL" id="MBC2691207.1"/>
    </source>
</evidence>
<keyword evidence="1" id="KW-1133">Transmembrane helix</keyword>
<dbReference type="EMBL" id="JACMYG010000015">
    <property type="protein sequence ID" value="MBC2691207.1"/>
    <property type="molecule type" value="Genomic_DNA"/>
</dbReference>
<feature type="transmembrane region" description="Helical" evidence="1">
    <location>
        <begin position="88"/>
        <end position="107"/>
    </location>
</feature>